<protein>
    <submittedName>
        <fullName evidence="1">Uncharacterized protein</fullName>
    </submittedName>
</protein>
<dbReference type="Proteomes" id="UP000824120">
    <property type="component" value="Chromosome 3"/>
</dbReference>
<accession>A0A9J5ZXP8</accession>
<dbReference type="OrthoDB" id="6351660at2759"/>
<gene>
    <name evidence="1" type="ORF">H5410_016942</name>
</gene>
<sequence>MGELLTLMNAKGWTTLVLQGNRRRKMARKDTREFYINVVGSVSSISSSVGGVSFTLTAEVWKKYWVYLTWDALEISRRFANDPTLENYTRVDKGAMLPLHKLLFDVVHKIILPRKQKRMEANYLDLTLMELLISQVHINLPKLILSHINRICVDNSTEHGLGYGFWLGDIFEYFQVPIEEWKEQTIKGVLGVVDHAAILTTSRGANAPMQRIESLVSHSATIDQLHIDYGLKHARLAEENSRLKEELAQTLAALNTERSSNSDCLKHLYEILTKGSPSLSSALPPSV</sequence>
<evidence type="ECO:0000313" key="2">
    <source>
        <dbReference type="Proteomes" id="UP000824120"/>
    </source>
</evidence>
<comment type="caution">
    <text evidence="1">The sequence shown here is derived from an EMBL/GenBank/DDBJ whole genome shotgun (WGS) entry which is preliminary data.</text>
</comment>
<dbReference type="AlphaFoldDB" id="A0A9J5ZXP8"/>
<dbReference type="EMBL" id="JACXVP010000003">
    <property type="protein sequence ID" value="KAG5617118.1"/>
    <property type="molecule type" value="Genomic_DNA"/>
</dbReference>
<reference evidence="1 2" key="1">
    <citation type="submission" date="2020-09" db="EMBL/GenBank/DDBJ databases">
        <title>De no assembly of potato wild relative species, Solanum commersonii.</title>
        <authorList>
            <person name="Cho K."/>
        </authorList>
    </citation>
    <scope>NUCLEOTIDE SEQUENCE [LARGE SCALE GENOMIC DNA]</scope>
    <source>
        <strain evidence="1">LZ3.2</strain>
        <tissue evidence="1">Leaf</tissue>
    </source>
</reference>
<keyword evidence="2" id="KW-1185">Reference proteome</keyword>
<evidence type="ECO:0000313" key="1">
    <source>
        <dbReference type="EMBL" id="KAG5617118.1"/>
    </source>
</evidence>
<organism evidence="1 2">
    <name type="scientific">Solanum commersonii</name>
    <name type="common">Commerson's wild potato</name>
    <name type="synonym">Commerson's nightshade</name>
    <dbReference type="NCBI Taxonomy" id="4109"/>
    <lineage>
        <taxon>Eukaryota</taxon>
        <taxon>Viridiplantae</taxon>
        <taxon>Streptophyta</taxon>
        <taxon>Embryophyta</taxon>
        <taxon>Tracheophyta</taxon>
        <taxon>Spermatophyta</taxon>
        <taxon>Magnoliopsida</taxon>
        <taxon>eudicotyledons</taxon>
        <taxon>Gunneridae</taxon>
        <taxon>Pentapetalae</taxon>
        <taxon>asterids</taxon>
        <taxon>lamiids</taxon>
        <taxon>Solanales</taxon>
        <taxon>Solanaceae</taxon>
        <taxon>Solanoideae</taxon>
        <taxon>Solaneae</taxon>
        <taxon>Solanum</taxon>
    </lineage>
</organism>
<name>A0A9J5ZXP8_SOLCO</name>
<proteinExistence type="predicted"/>